<dbReference type="InterPro" id="IPR013212">
    <property type="entry name" value="Mad3/Bub1_I"/>
</dbReference>
<proteinExistence type="predicted"/>
<organism evidence="11 12">
    <name type="scientific">Ignelater luminosus</name>
    <name type="common">Cucubano</name>
    <name type="synonym">Pyrophorus luminosus</name>
    <dbReference type="NCBI Taxonomy" id="2038154"/>
    <lineage>
        <taxon>Eukaryota</taxon>
        <taxon>Metazoa</taxon>
        <taxon>Ecdysozoa</taxon>
        <taxon>Arthropoda</taxon>
        <taxon>Hexapoda</taxon>
        <taxon>Insecta</taxon>
        <taxon>Pterygota</taxon>
        <taxon>Neoptera</taxon>
        <taxon>Endopterygota</taxon>
        <taxon>Coleoptera</taxon>
        <taxon>Polyphaga</taxon>
        <taxon>Elateriformia</taxon>
        <taxon>Elateroidea</taxon>
        <taxon>Elateridae</taxon>
        <taxon>Agrypninae</taxon>
        <taxon>Pyrophorini</taxon>
        <taxon>Ignelater</taxon>
    </lineage>
</organism>
<evidence type="ECO:0000256" key="7">
    <source>
        <dbReference type="PROSITE-ProRule" id="PRU10141"/>
    </source>
</evidence>
<dbReference type="Gene3D" id="1.25.40.430">
    <property type="match status" value="1"/>
</dbReference>
<evidence type="ECO:0000313" key="12">
    <source>
        <dbReference type="Proteomes" id="UP000801492"/>
    </source>
</evidence>
<evidence type="ECO:0000259" key="10">
    <source>
        <dbReference type="PROSITE" id="PS51489"/>
    </source>
</evidence>
<dbReference type="InterPro" id="IPR008271">
    <property type="entry name" value="Ser/Thr_kinase_AS"/>
</dbReference>
<dbReference type="GO" id="GO:0005634">
    <property type="term" value="C:nucleus"/>
    <property type="evidence" value="ECO:0007669"/>
    <property type="project" value="TreeGrafter"/>
</dbReference>
<feature type="compositionally biased region" description="Low complexity" evidence="8">
    <location>
        <begin position="781"/>
        <end position="800"/>
    </location>
</feature>
<keyword evidence="6" id="KW-0137">Centromere</keyword>
<accession>A0A8K0DSM9</accession>
<dbReference type="SUPFAM" id="SSF56112">
    <property type="entry name" value="Protein kinase-like (PK-like)"/>
    <property type="match status" value="1"/>
</dbReference>
<dbReference type="CDD" id="cd13981">
    <property type="entry name" value="STKc_Bub1_BubR1"/>
    <property type="match status" value="1"/>
</dbReference>
<dbReference type="SMART" id="SM00777">
    <property type="entry name" value="Mad3_BUB1_I"/>
    <property type="match status" value="1"/>
</dbReference>
<dbReference type="GO" id="GO:0032991">
    <property type="term" value="C:protein-containing complex"/>
    <property type="evidence" value="ECO:0007669"/>
    <property type="project" value="UniProtKB-ARBA"/>
</dbReference>
<dbReference type="Pfam" id="PF00069">
    <property type="entry name" value="Pkinase"/>
    <property type="match status" value="1"/>
</dbReference>
<dbReference type="Pfam" id="PF08311">
    <property type="entry name" value="Mad3_BUB1_I"/>
    <property type="match status" value="1"/>
</dbReference>
<feature type="domain" description="BUB1 N-terminal" evidence="10">
    <location>
        <begin position="45"/>
        <end position="205"/>
    </location>
</feature>
<dbReference type="GO" id="GO:0004672">
    <property type="term" value="F:protein kinase activity"/>
    <property type="evidence" value="ECO:0007669"/>
    <property type="project" value="InterPro"/>
</dbReference>
<dbReference type="GO" id="GO:0000776">
    <property type="term" value="C:kinetochore"/>
    <property type="evidence" value="ECO:0007669"/>
    <property type="project" value="UniProtKB-KW"/>
</dbReference>
<dbReference type="InterPro" id="IPR011009">
    <property type="entry name" value="Kinase-like_dom_sf"/>
</dbReference>
<dbReference type="PROSITE" id="PS00108">
    <property type="entry name" value="PROTEIN_KINASE_ST"/>
    <property type="match status" value="1"/>
</dbReference>
<evidence type="ECO:0000256" key="3">
    <source>
        <dbReference type="ARBA" id="ARBA00022741"/>
    </source>
</evidence>
<keyword evidence="12" id="KW-1185">Reference proteome</keyword>
<evidence type="ECO:0000256" key="2">
    <source>
        <dbReference type="ARBA" id="ARBA00022454"/>
    </source>
</evidence>
<dbReference type="InterPro" id="IPR000719">
    <property type="entry name" value="Prot_kinase_dom"/>
</dbReference>
<dbReference type="InterPro" id="IPR015661">
    <property type="entry name" value="Bub1/Mad3"/>
</dbReference>
<comment type="caution">
    <text evidence="11">The sequence shown here is derived from an EMBL/GenBank/DDBJ whole genome shotgun (WGS) entry which is preliminary data.</text>
</comment>
<keyword evidence="5 7" id="KW-0067">ATP-binding</keyword>
<sequence>MEFDLSKENIQPLRGGRNASQLEVALQAQTNEDFQRELLHQRQKFEHAIQTYDGDDPLENWYQYISWIEQSYPKNGHEGNLVALLEDCLTKFENDKRYTNDFRFCKLWIKYNDFQQNPLELYHMMHARGLCRGCADLYRAWAYYHEAAGDFRSADVVFQLGKRELAQPYEELTVAHQNMVFAAGQQLISGVDQQRLMEQRQALTTLRTYRPGKVGSIRTASGSGAGILPSATSASRPNAVIQVFEDKGEAIRGAEVAPISILSVAKRQVAPKENTIKPGAWTAAGPQWKGSTHRGPKFIVHEDNCESEPKGLQLPAEYYPVTHEDFTHWKPTLCYAEPDDPSRLPMYPKAKVYSSAETEYSIEEIRACRYLPRSASRLNVSHIETEQAIQSILGDNVNSFDKQKLHDFSQGDGQFYREELNMQNVYQQTGCEPNNVSLYQHEQQQVVYHGDGYQQVVSGHYSPHIQHSAMQQSVQYMNSTQPHLHSPHQQHPQQNVMHQSVQYMNNTQHAHSSHQHSQHYENVSQGYQENPFHHPQQQQQHNISHHSVIQHGNTSMHQVNKIQPRIFGQNMPEGMMASFHSTSMSHQTKNLQNESILSDLGNDMNVLWRSSNDDSMNESVYQPKKPNISKFTIYEESNVQEGLPSSKVSAMKTMPFKVLSDAELAETGSRGGHDIAAAAQPSDGAKRTEIFEDDSSSSFTEAGVPLSARFPELNATCNTQVFNFNLNAMKVSTPQSKQVQPEIEDGFGRTDDDIAAARKQLFSGGEPDKKHMSTILEETTKSSGSSSSGSSTTLKSSTFSHSKRDNMAVISEEQSSYHFNLAQNLKANAALRTSLLELMDCESGQSSPVTEIPVSPLEQAPSDPFKPALLRQLLDRVGFPGRHSEGYVKIYSTPRIVFRKEITYIGDDPYLVEKNLGKGTYGQVFKATDTRTNQTVALKMQKPPNCWEFYICRELQARLAKHPLKECFMDVRTGYFSDQISIFVSDFSPCGSLLDAANNFKLKAGHLLKQGPCVYLCIEMLKIISAMHQVKIIHADIKPDNFLVYVVGDALQLQLIDFGCSIDMTFFPPGTTFRRRVTTKDFICCEMQDGRPWNYHTDLFCVAATAHVLLFDKYMQLQKKGDQWSITQRFTRYMRVDLWNTFFSSLLNQQKGPAESEKLISFMSEALHGFGSDINPEMRKLINIINNR</sequence>
<name>A0A8K0DSM9_IGNLU</name>
<dbReference type="EMBL" id="VTPC01000450">
    <property type="protein sequence ID" value="KAF2905740.1"/>
    <property type="molecule type" value="Genomic_DNA"/>
</dbReference>
<feature type="domain" description="Protein kinase" evidence="9">
    <location>
        <begin position="910"/>
        <end position="1188"/>
    </location>
</feature>
<evidence type="ECO:0000313" key="11">
    <source>
        <dbReference type="EMBL" id="KAF2905740.1"/>
    </source>
</evidence>
<keyword evidence="2" id="KW-0158">Chromosome</keyword>
<keyword evidence="4" id="KW-0995">Kinetochore</keyword>
<reference evidence="11" key="1">
    <citation type="submission" date="2019-08" db="EMBL/GenBank/DDBJ databases">
        <title>The genome of the North American firefly Photinus pyralis.</title>
        <authorList>
            <consortium name="Photinus pyralis genome working group"/>
            <person name="Fallon T.R."/>
            <person name="Sander Lower S.E."/>
            <person name="Weng J.-K."/>
        </authorList>
    </citation>
    <scope>NUCLEOTIDE SEQUENCE</scope>
    <source>
        <strain evidence="11">TRF0915ILg1</strain>
        <tissue evidence="11">Whole body</tissue>
    </source>
</reference>
<dbReference type="Gene3D" id="1.10.510.10">
    <property type="entry name" value="Transferase(Phosphotransferase) domain 1"/>
    <property type="match status" value="1"/>
</dbReference>
<evidence type="ECO:0008006" key="13">
    <source>
        <dbReference type="Google" id="ProtNLM"/>
    </source>
</evidence>
<evidence type="ECO:0000256" key="5">
    <source>
        <dbReference type="ARBA" id="ARBA00022840"/>
    </source>
</evidence>
<dbReference type="PROSITE" id="PS00107">
    <property type="entry name" value="PROTEIN_KINASE_ATP"/>
    <property type="match status" value="1"/>
</dbReference>
<dbReference type="AlphaFoldDB" id="A0A8K0DSM9"/>
<evidence type="ECO:0000259" key="9">
    <source>
        <dbReference type="PROSITE" id="PS50011"/>
    </source>
</evidence>
<evidence type="ECO:0000256" key="1">
    <source>
        <dbReference type="ARBA" id="ARBA00004629"/>
    </source>
</evidence>
<gene>
    <name evidence="11" type="ORF">ILUMI_00453</name>
</gene>
<keyword evidence="3 7" id="KW-0547">Nucleotide-binding</keyword>
<dbReference type="PANTHER" id="PTHR14030:SF4">
    <property type="entry name" value="BUB1 KINASE, ISOFORM A-RELATED"/>
    <property type="match status" value="1"/>
</dbReference>
<comment type="subcellular location">
    <subcellularLocation>
        <location evidence="1">Chromosome</location>
        <location evidence="1">Centromere</location>
        <location evidence="1">Kinetochore</location>
    </subcellularLocation>
</comment>
<evidence type="ECO:0000256" key="8">
    <source>
        <dbReference type="SAM" id="MobiDB-lite"/>
    </source>
</evidence>
<evidence type="ECO:0000256" key="6">
    <source>
        <dbReference type="ARBA" id="ARBA00023328"/>
    </source>
</evidence>
<dbReference type="GO" id="GO:0007094">
    <property type="term" value="P:mitotic spindle assembly checkpoint signaling"/>
    <property type="evidence" value="ECO:0007669"/>
    <property type="project" value="InterPro"/>
</dbReference>
<dbReference type="SMART" id="SM00220">
    <property type="entry name" value="S_TKc"/>
    <property type="match status" value="1"/>
</dbReference>
<dbReference type="PROSITE" id="PS51489">
    <property type="entry name" value="BUB1_N"/>
    <property type="match status" value="1"/>
</dbReference>
<protein>
    <recommendedName>
        <fullName evidence="13">Mitotic checkpoint serine/threonine-protein kinase BUB1</fullName>
    </recommendedName>
</protein>
<dbReference type="PANTHER" id="PTHR14030">
    <property type="entry name" value="MITOTIC CHECKPOINT SERINE/THREONINE-PROTEIN KINASE BUB1"/>
    <property type="match status" value="1"/>
</dbReference>
<dbReference type="GO" id="GO:0005524">
    <property type="term" value="F:ATP binding"/>
    <property type="evidence" value="ECO:0007669"/>
    <property type="project" value="UniProtKB-UniRule"/>
</dbReference>
<dbReference type="FunFam" id="1.25.40.430:FF:000003">
    <property type="entry name" value="Checkpoint serine/threonine-protein kinase BUB1"/>
    <property type="match status" value="1"/>
</dbReference>
<dbReference type="GO" id="GO:0051754">
    <property type="term" value="P:meiotic sister chromatid cohesion, centromeric"/>
    <property type="evidence" value="ECO:0007669"/>
    <property type="project" value="TreeGrafter"/>
</dbReference>
<feature type="binding site" evidence="7">
    <location>
        <position position="939"/>
    </location>
    <ligand>
        <name>ATP</name>
        <dbReference type="ChEBI" id="CHEBI:30616"/>
    </ligand>
</feature>
<dbReference type="OrthoDB" id="248495at2759"/>
<evidence type="ECO:0000256" key="4">
    <source>
        <dbReference type="ARBA" id="ARBA00022838"/>
    </source>
</evidence>
<dbReference type="InterPro" id="IPR017441">
    <property type="entry name" value="Protein_kinase_ATP_BS"/>
</dbReference>
<feature type="region of interest" description="Disordered" evidence="8">
    <location>
        <begin position="777"/>
        <end position="803"/>
    </location>
</feature>
<dbReference type="Proteomes" id="UP000801492">
    <property type="component" value="Unassembled WGS sequence"/>
</dbReference>
<dbReference type="PROSITE" id="PS50011">
    <property type="entry name" value="PROTEIN_KINASE_DOM"/>
    <property type="match status" value="1"/>
</dbReference>